<organism evidence="2 3">
    <name type="scientific">Euphydryas editha</name>
    <name type="common">Edith's checkerspot</name>
    <dbReference type="NCBI Taxonomy" id="104508"/>
    <lineage>
        <taxon>Eukaryota</taxon>
        <taxon>Metazoa</taxon>
        <taxon>Ecdysozoa</taxon>
        <taxon>Arthropoda</taxon>
        <taxon>Hexapoda</taxon>
        <taxon>Insecta</taxon>
        <taxon>Pterygota</taxon>
        <taxon>Neoptera</taxon>
        <taxon>Endopterygota</taxon>
        <taxon>Lepidoptera</taxon>
        <taxon>Glossata</taxon>
        <taxon>Ditrysia</taxon>
        <taxon>Papilionoidea</taxon>
        <taxon>Nymphalidae</taxon>
        <taxon>Nymphalinae</taxon>
        <taxon>Euphydryas</taxon>
    </lineage>
</organism>
<keyword evidence="1" id="KW-1133">Transmembrane helix</keyword>
<name>A0AAU9ULD7_EUPED</name>
<evidence type="ECO:0000313" key="2">
    <source>
        <dbReference type="EMBL" id="CAH2098751.1"/>
    </source>
</evidence>
<feature type="transmembrane region" description="Helical" evidence="1">
    <location>
        <begin position="65"/>
        <end position="91"/>
    </location>
</feature>
<accession>A0AAU9ULD7</accession>
<reference evidence="2" key="1">
    <citation type="submission" date="2022-03" db="EMBL/GenBank/DDBJ databases">
        <authorList>
            <person name="Tunstrom K."/>
        </authorList>
    </citation>
    <scope>NUCLEOTIDE SEQUENCE</scope>
</reference>
<comment type="caution">
    <text evidence="2">The sequence shown here is derived from an EMBL/GenBank/DDBJ whole genome shotgun (WGS) entry which is preliminary data.</text>
</comment>
<evidence type="ECO:0000256" key="1">
    <source>
        <dbReference type="SAM" id="Phobius"/>
    </source>
</evidence>
<protein>
    <submittedName>
        <fullName evidence="2">Uncharacterized protein</fullName>
    </submittedName>
</protein>
<gene>
    <name evidence="2" type="ORF">EEDITHA_LOCUS13835</name>
</gene>
<proteinExistence type="predicted"/>
<dbReference type="Proteomes" id="UP001153954">
    <property type="component" value="Unassembled WGS sequence"/>
</dbReference>
<keyword evidence="1" id="KW-0472">Membrane</keyword>
<keyword evidence="1" id="KW-0812">Transmembrane</keyword>
<evidence type="ECO:0000313" key="3">
    <source>
        <dbReference type="Proteomes" id="UP001153954"/>
    </source>
</evidence>
<dbReference type="EMBL" id="CAKOGL010000020">
    <property type="protein sequence ID" value="CAH2098751.1"/>
    <property type="molecule type" value="Genomic_DNA"/>
</dbReference>
<dbReference type="AlphaFoldDB" id="A0AAU9ULD7"/>
<keyword evidence="3" id="KW-1185">Reference proteome</keyword>
<sequence>MSVNFSWCILNNSNCSFGVTYCWIRAYDRPAGTKVQRGAGSIVSWYLSYSHPTRGNVRSLATATLFFSVMILMLSLAVANWIPFIVTWVNVLDGEGKRWQKTFLIVKEFQDMIFDNQQRNSVSYYDPKLSLIEEELYVPLVETFASCNSRVQ</sequence>